<name>A0A182S1B0_ANOFN</name>
<dbReference type="AlphaFoldDB" id="A0A182S1B0"/>
<dbReference type="EnsemblMetazoa" id="AFUN014274-RA">
    <property type="protein sequence ID" value="AFUN014274-PA"/>
    <property type="gene ID" value="AFUN014274"/>
</dbReference>
<protein>
    <submittedName>
        <fullName evidence="1">Uncharacterized protein</fullName>
    </submittedName>
</protein>
<accession>A0A182S1B0</accession>
<organism evidence="1">
    <name type="scientific">Anopheles funestus</name>
    <name type="common">African malaria mosquito</name>
    <dbReference type="NCBI Taxonomy" id="62324"/>
    <lineage>
        <taxon>Eukaryota</taxon>
        <taxon>Metazoa</taxon>
        <taxon>Ecdysozoa</taxon>
        <taxon>Arthropoda</taxon>
        <taxon>Hexapoda</taxon>
        <taxon>Insecta</taxon>
        <taxon>Pterygota</taxon>
        <taxon>Neoptera</taxon>
        <taxon>Endopterygota</taxon>
        <taxon>Diptera</taxon>
        <taxon>Nematocera</taxon>
        <taxon>Culicoidea</taxon>
        <taxon>Culicidae</taxon>
        <taxon>Anophelinae</taxon>
        <taxon>Anopheles</taxon>
    </lineage>
</organism>
<sequence>MYREFNAVCYRICRARFVRPITCSILALAAGENRSKKTAMEKVPCTVMIGLQTPYTGSSAPWLMVQTTPRRTIRLTSRLTVERRNVVSGLG</sequence>
<proteinExistence type="predicted"/>
<evidence type="ECO:0000313" key="1">
    <source>
        <dbReference type="EnsemblMetazoa" id="AFUN014274-PA"/>
    </source>
</evidence>
<dbReference type="VEuPathDB" id="VectorBase:AFUN014274"/>
<reference evidence="1" key="1">
    <citation type="submission" date="2020-05" db="UniProtKB">
        <authorList>
            <consortium name="EnsemblMetazoa"/>
        </authorList>
    </citation>
    <scope>IDENTIFICATION</scope>
    <source>
        <strain evidence="1">FUMOZ</strain>
    </source>
</reference>